<dbReference type="RefSeq" id="WP_116023468.1">
    <property type="nucleotide sequence ID" value="NZ_QTTT01000001.1"/>
</dbReference>
<feature type="domain" description="ABC3 transporter permease C-terminal" evidence="8">
    <location>
        <begin position="714"/>
        <end position="827"/>
    </location>
</feature>
<protein>
    <submittedName>
        <fullName evidence="10">Putative ABC transport system permease protein</fullName>
    </submittedName>
</protein>
<accession>A0A3D9STY2</accession>
<dbReference type="Pfam" id="PF02687">
    <property type="entry name" value="FtsX"/>
    <property type="match status" value="2"/>
</dbReference>
<dbReference type="InterPro" id="IPR025857">
    <property type="entry name" value="MacB_PCD"/>
</dbReference>
<evidence type="ECO:0000256" key="7">
    <source>
        <dbReference type="SAM" id="Phobius"/>
    </source>
</evidence>
<keyword evidence="4 7" id="KW-1133">Transmembrane helix</keyword>
<evidence type="ECO:0000259" key="9">
    <source>
        <dbReference type="Pfam" id="PF12704"/>
    </source>
</evidence>
<feature type="transmembrane region" description="Helical" evidence="7">
    <location>
        <begin position="797"/>
        <end position="818"/>
    </location>
</feature>
<feature type="transmembrane region" description="Helical" evidence="7">
    <location>
        <begin position="16"/>
        <end position="36"/>
    </location>
</feature>
<feature type="transmembrane region" description="Helical" evidence="7">
    <location>
        <begin position="253"/>
        <end position="276"/>
    </location>
</feature>
<comment type="similarity">
    <text evidence="6">Belongs to the ABC-4 integral membrane protein family.</text>
</comment>
<feature type="transmembrane region" description="Helical" evidence="7">
    <location>
        <begin position="296"/>
        <end position="327"/>
    </location>
</feature>
<comment type="caution">
    <text evidence="10">The sequence shown here is derived from an EMBL/GenBank/DDBJ whole genome shotgun (WGS) entry which is preliminary data.</text>
</comment>
<feature type="transmembrane region" description="Helical" evidence="7">
    <location>
        <begin position="485"/>
        <end position="505"/>
    </location>
</feature>
<feature type="transmembrane region" description="Helical" evidence="7">
    <location>
        <begin position="425"/>
        <end position="444"/>
    </location>
</feature>
<evidence type="ECO:0000256" key="5">
    <source>
        <dbReference type="ARBA" id="ARBA00023136"/>
    </source>
</evidence>
<sequence>MLKTSLANLRAHRLRLLMTAVAITLGVGFIAGTFVLTDTLQAGVDEKFGGSASKVSVAVLPGAGARGLPPALLDEVRTLPGVTDAQGLVEGDAALIGKDGKVYGDQPTVGLSLSPGRLQRYDIEAGRAPAAPNEAVLDERTARRNGFRVGSTITVLDPRGARVVFTLTGLADLGINDEVAFRGGVGFTPATALRMTGSPHYREIDVLGSGDTAALRATVAAAAAGHEVLSGRELGDRLARGAGADMKIIRTGLLIFGAVSMAVSALVIYNTFAILIAQRMRELALLRCVGATRRQVFVGVLLESAAVGLAGSLAGLAVGVGLAAGALSLLGGAGAEVPTGSLTLSPAAVAFGLLVGVVVTVLSALLPARAATRVAPIAALRSDLEPGGGRFRLGWPRRILATVLSVLGLASGVLGSLVMEKGETAMFVVAIGGGVLFLAVIALMPSLVRPLSRVAGALPARLTGVPGRLAVANSRRSPRRTATTTIALTIGVGLMSLFAVVAASGRATGQAELREHFPVDLQLHTQYTGDDGPRRRLPAELGDALRARPELKTVTEMRVQDTTAADGAEIEVGTVTRSSLGELVKPEIKSGSLTDLRPGTVAVHDRETSAAPGDTVRVRTRAGLVPLKVAAVFAGDTPLPPYVLSEQEFARHFGPQGPLTIFVNVREGVDPDAAAAAAEAAARPFPTAKIASAAALREQFDKAIDTMLMIFGGLLALAIVIALFGIANTLSLSVVERTRESALLRALGITRSQLRLMLSVEAVIMAVIGALTGVLLGSAFGWAAIEALTESSVFAYPYLQVAALMALAALAGLAAAVLPARRAARTSVVESLTHA</sequence>
<feature type="domain" description="ABC3 transporter permease C-terminal" evidence="8">
    <location>
        <begin position="255"/>
        <end position="374"/>
    </location>
</feature>
<dbReference type="Pfam" id="PF12704">
    <property type="entry name" value="MacB_PCD"/>
    <property type="match status" value="2"/>
</dbReference>
<dbReference type="PANTHER" id="PTHR30287">
    <property type="entry name" value="MEMBRANE COMPONENT OF PREDICTED ABC SUPERFAMILY METABOLITE UPTAKE TRANSPORTER"/>
    <property type="match status" value="1"/>
</dbReference>
<dbReference type="AlphaFoldDB" id="A0A3D9STY2"/>
<comment type="subcellular location">
    <subcellularLocation>
        <location evidence="1">Cell membrane</location>
        <topology evidence="1">Multi-pass membrane protein</topology>
    </subcellularLocation>
</comment>
<evidence type="ECO:0000313" key="10">
    <source>
        <dbReference type="EMBL" id="REE97950.1"/>
    </source>
</evidence>
<evidence type="ECO:0000256" key="4">
    <source>
        <dbReference type="ARBA" id="ARBA00022989"/>
    </source>
</evidence>
<dbReference type="OrthoDB" id="9780560at2"/>
<feature type="transmembrane region" description="Helical" evidence="7">
    <location>
        <begin position="347"/>
        <end position="366"/>
    </location>
</feature>
<feature type="transmembrane region" description="Helical" evidence="7">
    <location>
        <begin position="707"/>
        <end position="735"/>
    </location>
</feature>
<dbReference type="GO" id="GO:0005886">
    <property type="term" value="C:plasma membrane"/>
    <property type="evidence" value="ECO:0007669"/>
    <property type="project" value="UniProtKB-SubCell"/>
</dbReference>
<gene>
    <name evidence="10" type="ORF">DFJ69_3430</name>
</gene>
<proteinExistence type="inferred from homology"/>
<dbReference type="EMBL" id="QTTT01000001">
    <property type="protein sequence ID" value="REE97950.1"/>
    <property type="molecule type" value="Genomic_DNA"/>
</dbReference>
<feature type="transmembrane region" description="Helical" evidence="7">
    <location>
        <begin position="399"/>
        <end position="419"/>
    </location>
</feature>
<feature type="domain" description="MacB-like periplasmic core" evidence="9">
    <location>
        <begin position="17"/>
        <end position="207"/>
    </location>
</feature>
<feature type="domain" description="MacB-like periplasmic core" evidence="9">
    <location>
        <begin position="481"/>
        <end position="680"/>
    </location>
</feature>
<reference evidence="10 11" key="1">
    <citation type="submission" date="2018-08" db="EMBL/GenBank/DDBJ databases">
        <title>Sequencing the genomes of 1000 actinobacteria strains.</title>
        <authorList>
            <person name="Klenk H.-P."/>
        </authorList>
    </citation>
    <scope>NUCLEOTIDE SEQUENCE [LARGE SCALE GENOMIC DNA]</scope>
    <source>
        <strain evidence="10 11">DSM 43927</strain>
    </source>
</reference>
<keyword evidence="5 7" id="KW-0472">Membrane</keyword>
<feature type="transmembrane region" description="Helical" evidence="7">
    <location>
        <begin position="756"/>
        <end position="785"/>
    </location>
</feature>
<dbReference type="InterPro" id="IPR003838">
    <property type="entry name" value="ABC3_permease_C"/>
</dbReference>
<evidence type="ECO:0000256" key="3">
    <source>
        <dbReference type="ARBA" id="ARBA00022692"/>
    </source>
</evidence>
<evidence type="ECO:0000256" key="1">
    <source>
        <dbReference type="ARBA" id="ARBA00004651"/>
    </source>
</evidence>
<name>A0A3D9STY2_9ACTN</name>
<evidence type="ECO:0000256" key="6">
    <source>
        <dbReference type="ARBA" id="ARBA00038076"/>
    </source>
</evidence>
<organism evidence="10 11">
    <name type="scientific">Thermomonospora umbrina</name>
    <dbReference type="NCBI Taxonomy" id="111806"/>
    <lineage>
        <taxon>Bacteria</taxon>
        <taxon>Bacillati</taxon>
        <taxon>Actinomycetota</taxon>
        <taxon>Actinomycetes</taxon>
        <taxon>Streptosporangiales</taxon>
        <taxon>Thermomonosporaceae</taxon>
        <taxon>Thermomonospora</taxon>
    </lineage>
</organism>
<evidence type="ECO:0000313" key="11">
    <source>
        <dbReference type="Proteomes" id="UP000256661"/>
    </source>
</evidence>
<keyword evidence="2" id="KW-1003">Cell membrane</keyword>
<keyword evidence="3 7" id="KW-0812">Transmembrane</keyword>
<dbReference type="PANTHER" id="PTHR30287:SF2">
    <property type="entry name" value="BLL1001 PROTEIN"/>
    <property type="match status" value="1"/>
</dbReference>
<dbReference type="Proteomes" id="UP000256661">
    <property type="component" value="Unassembled WGS sequence"/>
</dbReference>
<keyword evidence="11" id="KW-1185">Reference proteome</keyword>
<dbReference type="InterPro" id="IPR038766">
    <property type="entry name" value="Membrane_comp_ABC_pdt"/>
</dbReference>
<evidence type="ECO:0000256" key="2">
    <source>
        <dbReference type="ARBA" id="ARBA00022475"/>
    </source>
</evidence>
<evidence type="ECO:0000259" key="8">
    <source>
        <dbReference type="Pfam" id="PF02687"/>
    </source>
</evidence>